<reference evidence="2 3" key="1">
    <citation type="submission" date="2020-09" db="EMBL/GenBank/DDBJ databases">
        <title>De no assembly of potato wild relative species, Solanum commersonii.</title>
        <authorList>
            <person name="Cho K."/>
        </authorList>
    </citation>
    <scope>NUCLEOTIDE SEQUENCE [LARGE SCALE GENOMIC DNA]</scope>
    <source>
        <strain evidence="2">LZ3.2</strain>
        <tissue evidence="2">Leaf</tissue>
    </source>
</reference>
<evidence type="ECO:0000256" key="1">
    <source>
        <dbReference type="SAM" id="MobiDB-lite"/>
    </source>
</evidence>
<sequence>MDGGCQEKHTNMQEGGFKGGNLTHILHERTHFDHSSDLRTLATTTSQQLNSDQQQAQARARTQINVENNKEKQQRMARTAGQQEKGTMTEDMGAKDSTSNQGNTPKSKNKRRKKKTKRLQKRDNKSVINRENNKRMGRLCQMNKGPTIDEYVVDNSEDEVDVDNQSLNGPDEDDETSDLLIRAFSPHPDKGLAEEIQQVANNQGISPEDFIMTGSNSKSKISTLSQLADQTLDCSLPDHLND</sequence>
<feature type="compositionally biased region" description="Polar residues" evidence="1">
    <location>
        <begin position="96"/>
        <end position="105"/>
    </location>
</feature>
<dbReference type="EMBL" id="JACXVP010000001">
    <property type="protein sequence ID" value="KAG5631324.1"/>
    <property type="molecule type" value="Genomic_DNA"/>
</dbReference>
<feature type="compositionally biased region" description="Basic and acidic residues" evidence="1">
    <location>
        <begin position="1"/>
        <end position="11"/>
    </location>
</feature>
<accession>A0A9J6B3W1</accession>
<feature type="region of interest" description="Disordered" evidence="1">
    <location>
        <begin position="1"/>
        <end position="20"/>
    </location>
</feature>
<comment type="caution">
    <text evidence="2">The sequence shown here is derived from an EMBL/GenBank/DDBJ whole genome shotgun (WGS) entry which is preliminary data.</text>
</comment>
<feature type="compositionally biased region" description="Basic residues" evidence="1">
    <location>
        <begin position="107"/>
        <end position="120"/>
    </location>
</feature>
<dbReference type="AlphaFoldDB" id="A0A9J6B3W1"/>
<protein>
    <submittedName>
        <fullName evidence="2">Uncharacterized protein</fullName>
    </submittedName>
</protein>
<gene>
    <name evidence="2" type="ORF">H5410_003041</name>
</gene>
<evidence type="ECO:0000313" key="3">
    <source>
        <dbReference type="Proteomes" id="UP000824120"/>
    </source>
</evidence>
<proteinExistence type="predicted"/>
<name>A0A9J6B3W1_SOLCO</name>
<evidence type="ECO:0000313" key="2">
    <source>
        <dbReference type="EMBL" id="KAG5631324.1"/>
    </source>
</evidence>
<keyword evidence="3" id="KW-1185">Reference proteome</keyword>
<dbReference type="Proteomes" id="UP000824120">
    <property type="component" value="Chromosome 1"/>
</dbReference>
<organism evidence="2 3">
    <name type="scientific">Solanum commersonii</name>
    <name type="common">Commerson's wild potato</name>
    <name type="synonym">Commerson's nightshade</name>
    <dbReference type="NCBI Taxonomy" id="4109"/>
    <lineage>
        <taxon>Eukaryota</taxon>
        <taxon>Viridiplantae</taxon>
        <taxon>Streptophyta</taxon>
        <taxon>Embryophyta</taxon>
        <taxon>Tracheophyta</taxon>
        <taxon>Spermatophyta</taxon>
        <taxon>Magnoliopsida</taxon>
        <taxon>eudicotyledons</taxon>
        <taxon>Gunneridae</taxon>
        <taxon>Pentapetalae</taxon>
        <taxon>asterids</taxon>
        <taxon>lamiids</taxon>
        <taxon>Solanales</taxon>
        <taxon>Solanaceae</taxon>
        <taxon>Solanoideae</taxon>
        <taxon>Solaneae</taxon>
        <taxon>Solanum</taxon>
    </lineage>
</organism>
<feature type="region of interest" description="Disordered" evidence="1">
    <location>
        <begin position="44"/>
        <end position="137"/>
    </location>
</feature>
<dbReference type="OrthoDB" id="1329020at2759"/>
<feature type="compositionally biased region" description="Low complexity" evidence="1">
    <location>
        <begin position="44"/>
        <end position="63"/>
    </location>
</feature>